<organism evidence="1 2">
    <name type="scientific">Pyxidicoccus fallax</name>
    <dbReference type="NCBI Taxonomy" id="394095"/>
    <lineage>
        <taxon>Bacteria</taxon>
        <taxon>Pseudomonadati</taxon>
        <taxon>Myxococcota</taxon>
        <taxon>Myxococcia</taxon>
        <taxon>Myxococcales</taxon>
        <taxon>Cystobacterineae</taxon>
        <taxon>Myxococcaceae</taxon>
        <taxon>Pyxidicoccus</taxon>
    </lineage>
</organism>
<evidence type="ECO:0000313" key="2">
    <source>
        <dbReference type="Proteomes" id="UP000518300"/>
    </source>
</evidence>
<name>A0A848LU25_9BACT</name>
<dbReference type="EMBL" id="JABBJJ010000295">
    <property type="protein sequence ID" value="NMO21102.1"/>
    <property type="molecule type" value="Genomic_DNA"/>
</dbReference>
<dbReference type="RefSeq" id="WP_169350299.1">
    <property type="nucleotide sequence ID" value="NZ_JABBJJ010000295.1"/>
</dbReference>
<accession>A0A848LU25</accession>
<dbReference type="Proteomes" id="UP000518300">
    <property type="component" value="Unassembled WGS sequence"/>
</dbReference>
<keyword evidence="2" id="KW-1185">Reference proteome</keyword>
<comment type="caution">
    <text evidence="1">The sequence shown here is derived from an EMBL/GenBank/DDBJ whole genome shotgun (WGS) entry which is preliminary data.</text>
</comment>
<dbReference type="AlphaFoldDB" id="A0A848LU25"/>
<gene>
    <name evidence="1" type="ORF">HG543_40570</name>
</gene>
<reference evidence="1 2" key="1">
    <citation type="submission" date="2020-04" db="EMBL/GenBank/DDBJ databases">
        <title>Draft genome of Pyxidicoccus fallax type strain.</title>
        <authorList>
            <person name="Whitworth D.E."/>
        </authorList>
    </citation>
    <scope>NUCLEOTIDE SEQUENCE [LARGE SCALE GENOMIC DNA]</scope>
    <source>
        <strain evidence="1 2">DSM 14698</strain>
    </source>
</reference>
<evidence type="ECO:0000313" key="1">
    <source>
        <dbReference type="EMBL" id="NMO21102.1"/>
    </source>
</evidence>
<sequence>MTVRAVQVAAAGKAWAELEESERLGIEAILVECARWADAEVNQREFGGRGPTKAECAEQVAGTAETPVTRGMRLGSAKHARAMQCVEEKLGAAYPGRFSQNQRYRLHPETRQLERITHEKELEMLRKGGGDLLGSVVPDVIIHTGNPLQVQWVYDFKFPCPEDNPTSWRRYPHGNPLKALHQGDAYHKVFGLQPSRVTPQGALQ</sequence>
<protein>
    <submittedName>
        <fullName evidence="1">Uncharacterized protein</fullName>
    </submittedName>
</protein>
<proteinExistence type="predicted"/>